<keyword evidence="7" id="KW-0479">Metal-binding</keyword>
<dbReference type="GO" id="GO:0009055">
    <property type="term" value="F:electron transfer activity"/>
    <property type="evidence" value="ECO:0007669"/>
    <property type="project" value="InterPro"/>
</dbReference>
<evidence type="ECO:0000313" key="15">
    <source>
        <dbReference type="EMBL" id="MBN8743706.1"/>
    </source>
</evidence>
<evidence type="ECO:0000256" key="12">
    <source>
        <dbReference type="ARBA" id="ARBA00037975"/>
    </source>
</evidence>
<keyword evidence="8" id="KW-0249">Electron transport</keyword>
<feature type="transmembrane region" description="Helical" evidence="13">
    <location>
        <begin position="52"/>
        <end position="70"/>
    </location>
</feature>
<feature type="transmembrane region" description="Helical" evidence="13">
    <location>
        <begin position="144"/>
        <end position="165"/>
    </location>
</feature>
<dbReference type="Proteomes" id="UP000664800">
    <property type="component" value="Unassembled WGS sequence"/>
</dbReference>
<evidence type="ECO:0000259" key="14">
    <source>
        <dbReference type="Pfam" id="PF01292"/>
    </source>
</evidence>
<feature type="transmembrane region" description="Helical" evidence="13">
    <location>
        <begin position="21"/>
        <end position="40"/>
    </location>
</feature>
<feature type="domain" description="Cytochrome b561 bacterial/Ni-hydrogenase" evidence="14">
    <location>
        <begin position="11"/>
        <end position="181"/>
    </location>
</feature>
<comment type="caution">
    <text evidence="15">The sequence shown here is derived from an EMBL/GenBank/DDBJ whole genome shotgun (WGS) entry which is preliminary data.</text>
</comment>
<organism evidence="15 16">
    <name type="scientific">Thiomonas arsenitoxydans (strain DSM 22701 / CIP 110005 / 3As)</name>
    <dbReference type="NCBI Taxonomy" id="426114"/>
    <lineage>
        <taxon>Bacteria</taxon>
        <taxon>Pseudomonadati</taxon>
        <taxon>Pseudomonadota</taxon>
        <taxon>Betaproteobacteria</taxon>
        <taxon>Burkholderiales</taxon>
        <taxon>Thiomonas</taxon>
    </lineage>
</organism>
<keyword evidence="10" id="KW-0408">Iron</keyword>
<dbReference type="Gene3D" id="1.20.950.20">
    <property type="entry name" value="Transmembrane di-heme cytochromes, Chain C"/>
    <property type="match status" value="1"/>
</dbReference>
<evidence type="ECO:0000256" key="6">
    <source>
        <dbReference type="ARBA" id="ARBA00022692"/>
    </source>
</evidence>
<evidence type="ECO:0000256" key="1">
    <source>
        <dbReference type="ARBA" id="ARBA00001970"/>
    </source>
</evidence>
<evidence type="ECO:0000256" key="3">
    <source>
        <dbReference type="ARBA" id="ARBA00022448"/>
    </source>
</evidence>
<evidence type="ECO:0000256" key="2">
    <source>
        <dbReference type="ARBA" id="ARBA00004651"/>
    </source>
</evidence>
<name>A0A8I1SWM0_THIA3</name>
<keyword evidence="4" id="KW-1003">Cell membrane</keyword>
<proteinExistence type="inferred from homology"/>
<keyword evidence="9 13" id="KW-1133">Transmembrane helix</keyword>
<dbReference type="EMBL" id="JAFKMR010000013">
    <property type="protein sequence ID" value="MBN8743706.1"/>
    <property type="molecule type" value="Genomic_DNA"/>
</dbReference>
<comment type="subcellular location">
    <subcellularLocation>
        <location evidence="2">Cell membrane</location>
        <topology evidence="2">Multi-pass membrane protein</topology>
    </subcellularLocation>
</comment>
<keyword evidence="6 13" id="KW-0812">Transmembrane</keyword>
<dbReference type="InterPro" id="IPR016174">
    <property type="entry name" value="Di-haem_cyt_TM"/>
</dbReference>
<dbReference type="GO" id="GO:0022904">
    <property type="term" value="P:respiratory electron transport chain"/>
    <property type="evidence" value="ECO:0007669"/>
    <property type="project" value="InterPro"/>
</dbReference>
<protein>
    <submittedName>
        <fullName evidence="15">Cytochrome b</fullName>
    </submittedName>
</protein>
<keyword evidence="5" id="KW-0349">Heme</keyword>
<keyword evidence="11 13" id="KW-0472">Membrane</keyword>
<evidence type="ECO:0000256" key="13">
    <source>
        <dbReference type="SAM" id="Phobius"/>
    </source>
</evidence>
<dbReference type="GO" id="GO:0020037">
    <property type="term" value="F:heme binding"/>
    <property type="evidence" value="ECO:0007669"/>
    <property type="project" value="TreeGrafter"/>
</dbReference>
<comment type="similarity">
    <text evidence="12">Belongs to the cytochrome b561 family.</text>
</comment>
<gene>
    <name evidence="15" type="ORF">J0I24_05295</name>
</gene>
<evidence type="ECO:0000256" key="9">
    <source>
        <dbReference type="ARBA" id="ARBA00022989"/>
    </source>
</evidence>
<dbReference type="InterPro" id="IPR052168">
    <property type="entry name" value="Cytochrome_b561_oxidase"/>
</dbReference>
<dbReference type="PANTHER" id="PTHR30529:SF1">
    <property type="entry name" value="CYTOCHROME B561 HOMOLOG 2"/>
    <property type="match status" value="1"/>
</dbReference>
<dbReference type="RefSeq" id="WP_276728816.1">
    <property type="nucleotide sequence ID" value="NZ_JAFKMR010000013.1"/>
</dbReference>
<comment type="cofactor">
    <cofactor evidence="1">
        <name>heme b</name>
        <dbReference type="ChEBI" id="CHEBI:60344"/>
    </cofactor>
</comment>
<dbReference type="AlphaFoldDB" id="A0A8I1SWM0"/>
<evidence type="ECO:0000256" key="5">
    <source>
        <dbReference type="ARBA" id="ARBA00022617"/>
    </source>
</evidence>
<accession>A0A8I1SWM0</accession>
<dbReference type="GO" id="GO:0046872">
    <property type="term" value="F:metal ion binding"/>
    <property type="evidence" value="ECO:0007669"/>
    <property type="project" value="UniProtKB-KW"/>
</dbReference>
<evidence type="ECO:0000256" key="11">
    <source>
        <dbReference type="ARBA" id="ARBA00023136"/>
    </source>
</evidence>
<evidence type="ECO:0000313" key="16">
    <source>
        <dbReference type="Proteomes" id="UP000664800"/>
    </source>
</evidence>
<evidence type="ECO:0000256" key="10">
    <source>
        <dbReference type="ARBA" id="ARBA00023004"/>
    </source>
</evidence>
<evidence type="ECO:0000256" key="7">
    <source>
        <dbReference type="ARBA" id="ARBA00022723"/>
    </source>
</evidence>
<dbReference type="SUPFAM" id="SSF81342">
    <property type="entry name" value="Transmembrane di-heme cytochromes"/>
    <property type="match status" value="1"/>
</dbReference>
<dbReference type="Pfam" id="PF01292">
    <property type="entry name" value="Ni_hydr_CYTB"/>
    <property type="match status" value="1"/>
</dbReference>
<dbReference type="PANTHER" id="PTHR30529">
    <property type="entry name" value="CYTOCHROME B561"/>
    <property type="match status" value="1"/>
</dbReference>
<keyword evidence="3" id="KW-0813">Transport</keyword>
<reference evidence="15" key="1">
    <citation type="submission" date="2021-02" db="EMBL/GenBank/DDBJ databases">
        <title>Thiocyanate and organic carbon inputs drive convergent selection for specific autotrophic Afipia and Thiobacillus strains within complex microbiomes.</title>
        <authorList>
            <person name="Huddy R.J."/>
            <person name="Sachdeva R."/>
            <person name="Kadzinga F."/>
            <person name="Kantor R.S."/>
            <person name="Harrison S.T.L."/>
            <person name="Banfield J.F."/>
        </authorList>
    </citation>
    <scope>NUCLEOTIDE SEQUENCE</scope>
    <source>
        <strain evidence="15">SCN18_13_7_16_R3_B_64_19</strain>
    </source>
</reference>
<dbReference type="GO" id="GO:0005886">
    <property type="term" value="C:plasma membrane"/>
    <property type="evidence" value="ECO:0007669"/>
    <property type="project" value="UniProtKB-SubCell"/>
</dbReference>
<evidence type="ECO:0000256" key="8">
    <source>
        <dbReference type="ARBA" id="ARBA00022982"/>
    </source>
</evidence>
<feature type="transmembrane region" description="Helical" evidence="13">
    <location>
        <begin position="97"/>
        <end position="124"/>
    </location>
</feature>
<evidence type="ECO:0000256" key="4">
    <source>
        <dbReference type="ARBA" id="ARBA00022475"/>
    </source>
</evidence>
<sequence>MSSTPVAEVARYTLPAQLLHWLIALLIFGLFPLGLYMHGLPLSVRKIELYSWHKWFGITVLLLVVLRIGWRLTHRPPPLPGDIPPWQQAAAALMHELLYLLILCIPLSGWALSSAAGVPVVWWGVWKLPNLLPANPAMAHLLELVHATLNYTLAALVAVHMAAALKHQFIDHDGVLLRMLPRLLPRSLPRPRH</sequence>
<dbReference type="InterPro" id="IPR011577">
    <property type="entry name" value="Cyt_b561_bac/Ni-Hgenase"/>
</dbReference>